<feature type="domain" description="MucBP" evidence="3">
    <location>
        <begin position="107"/>
        <end position="161"/>
    </location>
</feature>
<dbReference type="Proteomes" id="UP001146336">
    <property type="component" value="Unassembled WGS sequence"/>
</dbReference>
<evidence type="ECO:0000256" key="2">
    <source>
        <dbReference type="SAM" id="MobiDB-lite"/>
    </source>
</evidence>
<accession>A0ABT6D0W2</accession>
<feature type="domain" description="MucBP" evidence="3">
    <location>
        <begin position="43"/>
        <end position="85"/>
    </location>
</feature>
<keyword evidence="5" id="KW-1185">Reference proteome</keyword>
<comment type="caution">
    <text evidence="4">The sequence shown here is derived from an EMBL/GenBank/DDBJ whole genome shotgun (WGS) entry which is preliminary data.</text>
</comment>
<dbReference type="Pfam" id="PF06458">
    <property type="entry name" value="MucBP"/>
    <property type="match status" value="2"/>
</dbReference>
<dbReference type="EMBL" id="JAOZFC020000001">
    <property type="protein sequence ID" value="MDF9299105.1"/>
    <property type="molecule type" value="Genomic_DNA"/>
</dbReference>
<evidence type="ECO:0000313" key="4">
    <source>
        <dbReference type="EMBL" id="MDF9299105.1"/>
    </source>
</evidence>
<dbReference type="RefSeq" id="WP_264339883.1">
    <property type="nucleotide sequence ID" value="NZ_JAOZFC020000001.1"/>
</dbReference>
<gene>
    <name evidence="4" type="ORF">OIT47_002105</name>
</gene>
<evidence type="ECO:0000313" key="5">
    <source>
        <dbReference type="Proteomes" id="UP001146336"/>
    </source>
</evidence>
<protein>
    <submittedName>
        <fullName evidence="4">MucBP domain-containing protein</fullName>
    </submittedName>
</protein>
<evidence type="ECO:0000259" key="3">
    <source>
        <dbReference type="Pfam" id="PF06458"/>
    </source>
</evidence>
<feature type="region of interest" description="Disordered" evidence="2">
    <location>
        <begin position="164"/>
        <end position="188"/>
    </location>
</feature>
<organism evidence="4 5">
    <name type="scientific">Weissella fermenti</name>
    <dbReference type="NCBI Taxonomy" id="2987699"/>
    <lineage>
        <taxon>Bacteria</taxon>
        <taxon>Bacillati</taxon>
        <taxon>Bacillota</taxon>
        <taxon>Bacilli</taxon>
        <taxon>Lactobacillales</taxon>
        <taxon>Lactobacillaceae</taxon>
        <taxon>Weissella</taxon>
    </lineage>
</organism>
<dbReference type="InterPro" id="IPR009459">
    <property type="entry name" value="MucBP_dom"/>
</dbReference>
<dbReference type="Gene3D" id="3.10.20.320">
    <property type="entry name" value="Putative peptidoglycan bound protein (lpxtg motif)"/>
    <property type="match status" value="1"/>
</dbReference>
<keyword evidence="1" id="KW-0677">Repeat</keyword>
<reference evidence="4" key="1">
    <citation type="submission" date="2023-03" db="EMBL/GenBank/DDBJ databases">
        <title>Comparative genomics of Weissella fermenti BK2, and weissella type species.</title>
        <authorList>
            <person name="Lee J.K."/>
            <person name="Baek J.H."/>
            <person name="Kim J.M."/>
            <person name="Choi D.G."/>
            <person name="Jeon C.O."/>
        </authorList>
    </citation>
    <scope>NUCLEOTIDE SEQUENCE</scope>
    <source>
        <strain evidence="4">BK2</strain>
    </source>
</reference>
<proteinExistence type="predicted"/>
<name>A0ABT6D0W2_9LACO</name>
<sequence length="401" mass="43154">MTDLKKWQVAGLVGLSLALGGLAVDGGDGIVSGFTSGISQSGVVIKYVDVRTGKEIAPQGNASIRPGEQQTLVPIDIPGYQTPASVTQTIKSHTLITFKYVPETYAVTLRYVDADNNDVVATKTYDATYGAKLIIPSFSQDGYRMTRGDTLTVKKSQTITYKLDRAPGSSSVHEEPDNLSDNQPGQVLSDRTLDSLQDYALDALNSYRAHYDVSQVSASSVALNLAKQESRWALENPSDFATNPHGNFNNLFQTLPTFKMADGKLKYYNQGSEETNGDGSTIQHITDVNYGADIDQKDTLTFGNVPGSSSDVWTLADLTSEEQLQLLAADLVKQFGDDGQPAGYDNTTAAQQGASHKIGLMTEQTHDSAGPIEVGFSVYANPDGTLRGYVEVLTPTLIDND</sequence>
<evidence type="ECO:0000256" key="1">
    <source>
        <dbReference type="ARBA" id="ARBA00022737"/>
    </source>
</evidence>